<dbReference type="GO" id="GO:0005576">
    <property type="term" value="C:extracellular region"/>
    <property type="evidence" value="ECO:0007669"/>
    <property type="project" value="UniProtKB-SubCell"/>
</dbReference>
<dbReference type="PANTHER" id="PTHR23303:SF15">
    <property type="entry name" value="COLOSSIN-A"/>
    <property type="match status" value="1"/>
</dbReference>
<feature type="domain" description="DUF11" evidence="5">
    <location>
        <begin position="2279"/>
        <end position="2390"/>
    </location>
</feature>
<gene>
    <name evidence="8" type="ORF">GPA21_09525</name>
</gene>
<feature type="region of interest" description="Disordered" evidence="4">
    <location>
        <begin position="1798"/>
        <end position="1826"/>
    </location>
</feature>
<evidence type="ECO:0000313" key="8">
    <source>
        <dbReference type="EMBL" id="NMG03212.1"/>
    </source>
</evidence>
<dbReference type="InterPro" id="IPR008969">
    <property type="entry name" value="CarboxyPept-like_regulatory"/>
</dbReference>
<accession>A0A972FDB9</accession>
<feature type="domain" description="DUF7933" evidence="7">
    <location>
        <begin position="793"/>
        <end position="915"/>
    </location>
</feature>
<feature type="domain" description="SD-repeat containing protein B" evidence="6">
    <location>
        <begin position="1733"/>
        <end position="1834"/>
    </location>
</feature>
<dbReference type="RefSeq" id="WP_168987968.1">
    <property type="nucleotide sequence ID" value="NZ_CAWPHM010000272.1"/>
</dbReference>
<feature type="domain" description="DUF7933" evidence="7">
    <location>
        <begin position="1339"/>
        <end position="1465"/>
    </location>
</feature>
<evidence type="ECO:0000256" key="1">
    <source>
        <dbReference type="ARBA" id="ARBA00004613"/>
    </source>
</evidence>
<evidence type="ECO:0000259" key="5">
    <source>
        <dbReference type="Pfam" id="PF01345"/>
    </source>
</evidence>
<dbReference type="Gene3D" id="2.60.40.10">
    <property type="entry name" value="Immunoglobulins"/>
    <property type="match status" value="5"/>
</dbReference>
<dbReference type="NCBIfam" id="TIGR01451">
    <property type="entry name" value="B_ant_repeat"/>
    <property type="match status" value="3"/>
</dbReference>
<evidence type="ECO:0000313" key="9">
    <source>
        <dbReference type="Proteomes" id="UP000599523"/>
    </source>
</evidence>
<keyword evidence="9" id="KW-1185">Reference proteome</keyword>
<feature type="domain" description="DUF7933" evidence="7">
    <location>
        <begin position="1219"/>
        <end position="1335"/>
    </location>
</feature>
<dbReference type="InterPro" id="IPR013783">
    <property type="entry name" value="Ig-like_fold"/>
</dbReference>
<feature type="domain" description="DUF11" evidence="5">
    <location>
        <begin position="501"/>
        <end position="560"/>
    </location>
</feature>
<evidence type="ECO:0000259" key="6">
    <source>
        <dbReference type="Pfam" id="PF17210"/>
    </source>
</evidence>
<feature type="domain" description="DUF7933" evidence="7">
    <location>
        <begin position="924"/>
        <end position="1054"/>
    </location>
</feature>
<dbReference type="InterPro" id="IPR033764">
    <property type="entry name" value="Sdr_B"/>
</dbReference>
<dbReference type="Gene3D" id="2.60.40.1120">
    <property type="entry name" value="Carboxypeptidase-like, regulatory domain"/>
    <property type="match status" value="1"/>
</dbReference>
<evidence type="ECO:0000256" key="2">
    <source>
        <dbReference type="ARBA" id="ARBA00022525"/>
    </source>
</evidence>
<proteinExistence type="predicted"/>
<keyword evidence="2" id="KW-0964">Secreted</keyword>
<dbReference type="Pfam" id="PF17210">
    <property type="entry name" value="SdrD_B"/>
    <property type="match status" value="4"/>
</dbReference>
<evidence type="ECO:0000256" key="3">
    <source>
        <dbReference type="ARBA" id="ARBA00022729"/>
    </source>
</evidence>
<dbReference type="EMBL" id="WTVM01000047">
    <property type="protein sequence ID" value="NMG03212.1"/>
    <property type="molecule type" value="Genomic_DNA"/>
</dbReference>
<dbReference type="SUPFAM" id="SSF49464">
    <property type="entry name" value="Carboxypeptidase regulatory domain-like"/>
    <property type="match status" value="1"/>
</dbReference>
<dbReference type="InterPro" id="IPR057693">
    <property type="entry name" value="DUF7933"/>
</dbReference>
<comment type="caution">
    <text evidence="8">The sequence shown here is derived from an EMBL/GenBank/DDBJ whole genome shotgun (WGS) entry which is preliminary data.</text>
</comment>
<dbReference type="InterPro" id="IPR001434">
    <property type="entry name" value="OmcB-like_DUF11"/>
</dbReference>
<organism evidence="8 9">
    <name type="scientific">Azoarcus taiwanensis</name>
    <dbReference type="NCBI Taxonomy" id="666964"/>
    <lineage>
        <taxon>Bacteria</taxon>
        <taxon>Pseudomonadati</taxon>
        <taxon>Pseudomonadota</taxon>
        <taxon>Betaproteobacteria</taxon>
        <taxon>Rhodocyclales</taxon>
        <taxon>Zoogloeaceae</taxon>
        <taxon>Azoarcus</taxon>
    </lineage>
</organism>
<dbReference type="Proteomes" id="UP000599523">
    <property type="component" value="Unassembled WGS sequence"/>
</dbReference>
<feature type="domain" description="SD-repeat containing protein B" evidence="6">
    <location>
        <begin position="1986"/>
        <end position="2052"/>
    </location>
</feature>
<dbReference type="PANTHER" id="PTHR23303">
    <property type="entry name" value="CARBOXYPEPTIDASE REGULATORY REGION-CONTAINING"/>
    <property type="match status" value="1"/>
</dbReference>
<dbReference type="Pfam" id="PF25564">
    <property type="entry name" value="DUF7933"/>
    <property type="match status" value="8"/>
</dbReference>
<keyword evidence="3" id="KW-0732">Signal</keyword>
<feature type="domain" description="DUF7933" evidence="7">
    <location>
        <begin position="361"/>
        <end position="494"/>
    </location>
</feature>
<evidence type="ECO:0000256" key="4">
    <source>
        <dbReference type="SAM" id="MobiDB-lite"/>
    </source>
</evidence>
<feature type="domain" description="DUF7933" evidence="7">
    <location>
        <begin position="220"/>
        <end position="319"/>
    </location>
</feature>
<protein>
    <submittedName>
        <fullName evidence="8">DUF11 domain-containing protein</fullName>
    </submittedName>
</protein>
<dbReference type="SUPFAM" id="SSF117074">
    <property type="entry name" value="Hypothetical protein PA1324"/>
    <property type="match status" value="5"/>
</dbReference>
<sequence>MSVFKKNGIVVANEIDRSRAGQETNRCAGQSMQAPTMLGRLGRRYVAASLLALGLTFGHQAFAALGVSVTIPAGQPTDIYPGEITQLQITISNNNESAPITGTAFSNSLPGTLPNGLRIAGAFTYTCAEGGGEVGTAGSVTASGGTQHVALTGGTIPVRTSNVDGSCTITIPVTAGTSDGLSATYNYQIAAGAVTGNDGASVSNVGAVSQSVNVRALTRPTISKNFNSGTLVLGGAATRLTITVSNSNPVPIAGFTVTDPLPDTIRVANPPNASATCTAGGTDPAVTAAAGAASVSASSGTLPANGICTIEVDVVGHNTADEYSDTRQNRIDRSSGFTNELGIRAEADATRNITVRSPLRVTKAFLPTQIAAGQAGSVTITLFNDGSTPLTITTFDDSPIDGVGGVVADRGLVVTSVENTCGGSATILSPDGVGRGVRLTGGTIPANGSCTVTANFNAFTQADHTPVTYTNEVVEDAVGISGSDIVSQAASATILVSDTLRVLKANLASAPRPGEPVRYRVTVQNWSTSGMSNVQVVDALPGGLTYLTGTLGDNDYSPTLTAACGPLETTNATGDTGLTFTIPMIPARSSDTSPGACVLEFYAMVPAGAAAGLSTANTIDASAVCTDAGSGICNGGAATSENRAVVANVLAMTKSFTPAGPLPEGSVTRMRIALQNFSANPLTALTISDTLPIGSEGSQMQIANPANAATTCGGSIVTGANSIELNGGSIAARADAGSGAAGSCFLEVDVVGAAGTYTNTANAAATRLLANGTSTTVSTDATAPITFNSSLTASKSFSPAVISEGGRSTVRITLNNGGSVALTNVWLSDPLPAGMVVADPSNAYTTCAGSTEVTAVAGASQASLAGASIIGNGNCDFIFDVTATGPTNWVNTIPAGNITAAGGIRNITPITATLTRQAPQGLTVAKQTDPSTLTFPGQVSRLTITITNGTQAVTGLSLTDHFTNDGLPGGTPNGMVVASTAAAATSCPGGIPEATPGAISAGVSGVSLAANASCTLSLNVTSTVVGGITNVIPPSAIRTDQGLTNSNQATTSLTTASNIGITKQFTPNVVEPGDRSRLRITLFNPGSQPAANVSLTDVLPVGVIVPPGPNPVTNCLGGTVSTPVPGEVHIAGVSLPAASGGTVASCFAEIDVLVSAQGDYVNTIPAGALSGSVGGITVTNSQPASDTLRASLPLEIQKAIDNRTLDSTIQPGSGFSTDAATAAPGQVRALTIRLRNPNNVAITGLGFTDTLPANLVVAPTPNAATTCTDGTVFAGPSATSVRLAGATVGANSACTVTVDVLSNISGSYLNEIDAGAVSSEQGVTNAEPTRARLVVSTPPTVGKQFEPAVIPAGGTSRLTIFLGNANESNATLSSALIDTLPIAPGNIMIAATPGVDSTCTGAVTATAGSGEVRLANGSTIPPGGCSISVNVTGNVAGDYTNVIAAAALQTDLGNNPQPAVAPLSVSSLGFISGRVFLDNNLLPNGTFEPGVDSGLPGVSIELRSGADCGGALVGTTTTDALGNYLFTGLSADTYSVCQPVQPAGTLNGATTAGAIVANNGSTGTSGNGSNPTATSSQITNIVLNDDGGSGEISGSSGNNFAEIVPSRIEGIVFLDNNNNGVQNGGEPGIAGVTITLTGTDHLGNTVSLSTDTDANGGYVFDGLRPGTYTVTQPAQPAGTANGITSAGTVPNGGTQGTPTTLVTLPSAISNIILPPNTTASGNNFAEIPNTRTISGVVFLDYDNNGLLDGVDHGIGGVALELTGTDINGNPVTRTTTTLPDGTYAFTDVPEGTYTVIQPDQPAGTTNGIPTAGSTGGTATNPTATSSQISSISLVGGDRISALNNFAELPGAAPDLTIRKTHSPASFAAGSSTGFYTITVSNLSPVAPSSGTVTVVDTLPAGIAPLAAFGSGWTCSISGQTVTCATDTVIGVSADAPAITLRVTVDTGLVGQILINTVTVSGGGEPPGFAGNNTAIDPTPISEVASLSGSVWRDLNHDRVRDPGEPGVAGWRVELVLGSTVVATALTDADGQYAISNVSPGSGYQLRFVEPSTGQVFGSAVPNEGGLPVTDNVRDDPAAPGTTNAGNPAGAALGDGTLRNLTLFAGDNIVEQSLPLDPAGVVYDAVTRHPVAGAVVTVSGPAGFDPQIHLVGGNASVTTGADGFYQFLLTPSAPAGEYVLAITTFPAGYLPQPSQIIPVCTNTLSVGSIPNPALVQSSDNPPGAGAPLHDQATCPSLSSVLSPANQASTQYFFRFNIDPTTSADVLNNHIPLDPVLGGAIRIVKTTPLVNVTKGEPVPYTITATNTLGVTLTDVDLVDQIPPGFRYRSSSASIRHGGSEVFVPVEPTVSGRMLTWPSLTFAPGEEKTVRLVLMVGAGVGEGEYTNLAWAMNSLAATRISNVGEATVRIIPDPLFDCSDIIGQVFDDRNANGYQDDGEPGIPNVRVVTARGLLVTTDAEGRFHVRCADIPQRDRGSNFVMKLDERTLPSGYRITTENPRDVRTTRGKMVKLNFGATIHKVFRIEVDGRAFDTDNRLLPAWTAQLAAVVPQMQMQPSVARLAYVTDGNAGPEVEKQLRQLESDLLRMYREQVDNRPPDIPPLIVEREEIGVMRGAEGGVR</sequence>
<dbReference type="Pfam" id="PF01345">
    <property type="entry name" value="DUF11"/>
    <property type="match status" value="3"/>
</dbReference>
<feature type="domain" description="SD-repeat containing protein B" evidence="6">
    <location>
        <begin position="1610"/>
        <end position="1699"/>
    </location>
</feature>
<feature type="domain" description="DUF7933" evidence="7">
    <location>
        <begin position="652"/>
        <end position="772"/>
    </location>
</feature>
<dbReference type="InterPro" id="IPR047589">
    <property type="entry name" value="DUF11_rpt"/>
</dbReference>
<evidence type="ECO:0000259" key="7">
    <source>
        <dbReference type="Pfam" id="PF25564"/>
    </source>
</evidence>
<feature type="domain" description="DUF11" evidence="5">
    <location>
        <begin position="1854"/>
        <end position="1974"/>
    </location>
</feature>
<dbReference type="InterPro" id="IPR051417">
    <property type="entry name" value="SDr/BOS_complex"/>
</dbReference>
<feature type="domain" description="DUF7933" evidence="7">
    <location>
        <begin position="1061"/>
        <end position="1188"/>
    </location>
</feature>
<feature type="domain" description="SD-repeat containing protein B" evidence="6">
    <location>
        <begin position="1473"/>
        <end position="1556"/>
    </location>
</feature>
<name>A0A972FDB9_9RHOO</name>
<comment type="subcellular location">
    <subcellularLocation>
        <location evidence="1">Secreted</location>
    </subcellularLocation>
</comment>
<reference evidence="8" key="1">
    <citation type="submission" date="2019-12" db="EMBL/GenBank/DDBJ databases">
        <title>Comparative genomics gives insights into the taxonomy of the Azoarcus-Aromatoleum group and reveals separate origins of nif in the plant-associated Azoarcus and non-plant-associated Aromatoleum sub-groups.</title>
        <authorList>
            <person name="Lafos M."/>
            <person name="Maluk M."/>
            <person name="Batista M."/>
            <person name="Junghare M."/>
            <person name="Carmona M."/>
            <person name="Faoro H."/>
            <person name="Cruz L.M."/>
            <person name="Battistoni F."/>
            <person name="De Souza E."/>
            <person name="Pedrosa F."/>
            <person name="Chen W.-M."/>
            <person name="Poole P.S."/>
            <person name="Dixon R.A."/>
            <person name="James E.K."/>
        </authorList>
    </citation>
    <scope>NUCLEOTIDE SEQUENCE</scope>
    <source>
        <strain evidence="8">NSC3</strain>
    </source>
</reference>